<proteinExistence type="predicted"/>
<name>A0ABT1AYS1_9FLAO</name>
<keyword evidence="1" id="KW-0812">Transmembrane</keyword>
<keyword evidence="1" id="KW-1133">Transmembrane helix</keyword>
<comment type="caution">
    <text evidence="2">The sequence shown here is derived from an EMBL/GenBank/DDBJ whole genome shotgun (WGS) entry which is preliminary data.</text>
</comment>
<keyword evidence="1" id="KW-0472">Membrane</keyword>
<reference evidence="2 3" key="1">
    <citation type="submission" date="2022-06" db="EMBL/GenBank/DDBJ databases">
        <authorList>
            <person name="Xuan X."/>
        </authorList>
    </citation>
    <scope>NUCLEOTIDE SEQUENCE [LARGE SCALE GENOMIC DNA]</scope>
    <source>
        <strain evidence="2 3">2V75</strain>
    </source>
</reference>
<evidence type="ECO:0008006" key="4">
    <source>
        <dbReference type="Google" id="ProtNLM"/>
    </source>
</evidence>
<dbReference type="Proteomes" id="UP001206312">
    <property type="component" value="Unassembled WGS sequence"/>
</dbReference>
<organism evidence="2 3">
    <name type="scientific">Robiginitalea marina</name>
    <dbReference type="NCBI Taxonomy" id="2954105"/>
    <lineage>
        <taxon>Bacteria</taxon>
        <taxon>Pseudomonadati</taxon>
        <taxon>Bacteroidota</taxon>
        <taxon>Flavobacteriia</taxon>
        <taxon>Flavobacteriales</taxon>
        <taxon>Flavobacteriaceae</taxon>
        <taxon>Robiginitalea</taxon>
    </lineage>
</organism>
<keyword evidence="3" id="KW-1185">Reference proteome</keyword>
<accession>A0ABT1AYS1</accession>
<evidence type="ECO:0000313" key="3">
    <source>
        <dbReference type="Proteomes" id="UP001206312"/>
    </source>
</evidence>
<evidence type="ECO:0000313" key="2">
    <source>
        <dbReference type="EMBL" id="MCO5724348.1"/>
    </source>
</evidence>
<dbReference type="RefSeq" id="WP_252740725.1">
    <property type="nucleotide sequence ID" value="NZ_JAMXIB010000003.1"/>
</dbReference>
<feature type="transmembrane region" description="Helical" evidence="1">
    <location>
        <begin position="12"/>
        <end position="29"/>
    </location>
</feature>
<evidence type="ECO:0000256" key="1">
    <source>
        <dbReference type="SAM" id="Phobius"/>
    </source>
</evidence>
<dbReference type="EMBL" id="JAMXIB010000003">
    <property type="protein sequence ID" value="MCO5724348.1"/>
    <property type="molecule type" value="Genomic_DNA"/>
</dbReference>
<gene>
    <name evidence="2" type="ORF">NG653_05745</name>
</gene>
<sequence length="193" mass="21093">MNQPSSRVWRWILPVLAGVVLIGILSYMAPGRALDGDDLAPGKYALNALQEGQKEIFRGPAYFEYAGRKGLMDSRVFKLRLVNPSADDGTGFGFLIPLAGSGEAIRPEEYRTSRKDKGSMNGFSTVFGYADLRGDAPTLYFTESGKIMITEAGPDAVSGNLDIILKDEEGRQIHLTGGFRALALSLERRVDEM</sequence>
<protein>
    <recommendedName>
        <fullName evidence="4">LPS export ABC transporter periplasmic protein LptC</fullName>
    </recommendedName>
</protein>